<evidence type="ECO:0000313" key="2">
    <source>
        <dbReference type="Proteomes" id="UP001556196"/>
    </source>
</evidence>
<dbReference type="Gene3D" id="3.40.50.150">
    <property type="entry name" value="Vaccinia Virus protein VP39"/>
    <property type="match status" value="1"/>
</dbReference>
<keyword evidence="1" id="KW-0489">Methyltransferase</keyword>
<dbReference type="GO" id="GO:0032259">
    <property type="term" value="P:methylation"/>
    <property type="evidence" value="ECO:0007669"/>
    <property type="project" value="UniProtKB-KW"/>
</dbReference>
<dbReference type="Proteomes" id="UP001556196">
    <property type="component" value="Unassembled WGS sequence"/>
</dbReference>
<dbReference type="RefSeq" id="WP_367722926.1">
    <property type="nucleotide sequence ID" value="NZ_JBFOCI010000002.1"/>
</dbReference>
<dbReference type="GO" id="GO:0008168">
    <property type="term" value="F:methyltransferase activity"/>
    <property type="evidence" value="ECO:0007669"/>
    <property type="project" value="UniProtKB-KW"/>
</dbReference>
<dbReference type="Pfam" id="PF12692">
    <property type="entry name" value="Methyltransf_17"/>
    <property type="match status" value="1"/>
</dbReference>
<gene>
    <name evidence="1" type="ORF">ABUE31_07610</name>
</gene>
<sequence length="159" mass="17564">MSRLESFIRRLTAQREILDLICRDMQLGDGPVIELGLGNGRTYDHLRDRLPDRRIIAFDRVNAANLRSLPPEGDLILGEISETARAFAGIGAALVHADIGSGYDDLDELNLRWLPQVTVDMLAPGGIAASGVPLDHPDLSPLPLPEGIRPGRYFLYRRN</sequence>
<organism evidence="1 2">
    <name type="scientific">Mesorhizobium marinum</name>
    <dbReference type="NCBI Taxonomy" id="3228790"/>
    <lineage>
        <taxon>Bacteria</taxon>
        <taxon>Pseudomonadati</taxon>
        <taxon>Pseudomonadota</taxon>
        <taxon>Alphaproteobacteria</taxon>
        <taxon>Hyphomicrobiales</taxon>
        <taxon>Phyllobacteriaceae</taxon>
        <taxon>Mesorhizobium</taxon>
    </lineage>
</organism>
<dbReference type="EMBL" id="JBFOCI010000002">
    <property type="protein sequence ID" value="MEW9805843.1"/>
    <property type="molecule type" value="Genomic_DNA"/>
</dbReference>
<dbReference type="InterPro" id="IPR025690">
    <property type="entry name" value="Methyltransf_put"/>
</dbReference>
<evidence type="ECO:0000313" key="1">
    <source>
        <dbReference type="EMBL" id="MEW9805843.1"/>
    </source>
</evidence>
<dbReference type="InterPro" id="IPR029063">
    <property type="entry name" value="SAM-dependent_MTases_sf"/>
</dbReference>
<dbReference type="SUPFAM" id="SSF53335">
    <property type="entry name" value="S-adenosyl-L-methionine-dependent methyltransferases"/>
    <property type="match status" value="1"/>
</dbReference>
<name>A0ABV3QY38_9HYPH</name>
<keyword evidence="2" id="KW-1185">Reference proteome</keyword>
<protein>
    <submittedName>
        <fullName evidence="1">Class I SAM-dependent methyltransferase</fullName>
    </submittedName>
</protein>
<proteinExistence type="predicted"/>
<accession>A0ABV3QY38</accession>
<keyword evidence="1" id="KW-0808">Transferase</keyword>
<reference evidence="1 2" key="1">
    <citation type="submission" date="2024-06" db="EMBL/GenBank/DDBJ databases">
        <authorList>
            <person name="Tuo L."/>
        </authorList>
    </citation>
    <scope>NUCLEOTIDE SEQUENCE [LARGE SCALE GENOMIC DNA]</scope>
    <source>
        <strain evidence="1 2">ZMM04-5</strain>
    </source>
</reference>
<comment type="caution">
    <text evidence="1">The sequence shown here is derived from an EMBL/GenBank/DDBJ whole genome shotgun (WGS) entry which is preliminary data.</text>
</comment>